<sequence length="174" mass="19600">MTRIAVIITSTRRERFADRPAAWVSERLRREGVDVDVIDMRDHDLPSFDGRAPLYTPRQYANPAVADFARRIDAADGYIVLTGEYNHGYTGVFKNALDHTYVEWDRKPIAFVGWGGVGGARAVEQLRTVAIELGLAPIRPAVHILPDVLGARHDRRRLRPQPVRDAEPQDRHAG</sequence>
<dbReference type="InterPro" id="IPR029039">
    <property type="entry name" value="Flavoprotein-like_sf"/>
</dbReference>
<dbReference type="GO" id="GO:0010181">
    <property type="term" value="F:FMN binding"/>
    <property type="evidence" value="ECO:0007669"/>
    <property type="project" value="TreeGrafter"/>
</dbReference>
<dbReference type="GO" id="GO:0005829">
    <property type="term" value="C:cytosol"/>
    <property type="evidence" value="ECO:0007669"/>
    <property type="project" value="TreeGrafter"/>
</dbReference>
<dbReference type="EMBL" id="PDCP01000075">
    <property type="protein sequence ID" value="PEG34152.1"/>
    <property type="molecule type" value="Genomic_DNA"/>
</dbReference>
<dbReference type="Gene3D" id="3.40.50.360">
    <property type="match status" value="1"/>
</dbReference>
<gene>
    <name evidence="4" type="ORF">CQY20_27010</name>
    <name evidence="3" type="ORF">MAGR_51520</name>
</gene>
<evidence type="ECO:0000313" key="5">
    <source>
        <dbReference type="Proteomes" id="UP000220914"/>
    </source>
</evidence>
<feature type="region of interest" description="Disordered" evidence="1">
    <location>
        <begin position="155"/>
        <end position="174"/>
    </location>
</feature>
<organism evidence="4 5">
    <name type="scientific">Mycolicibacterium agri</name>
    <name type="common">Mycobacterium agri</name>
    <dbReference type="NCBI Taxonomy" id="36811"/>
    <lineage>
        <taxon>Bacteria</taxon>
        <taxon>Bacillati</taxon>
        <taxon>Actinomycetota</taxon>
        <taxon>Actinomycetes</taxon>
        <taxon>Mycobacteriales</taxon>
        <taxon>Mycobacteriaceae</taxon>
        <taxon>Mycolicibacterium</taxon>
    </lineage>
</organism>
<evidence type="ECO:0000256" key="1">
    <source>
        <dbReference type="SAM" id="MobiDB-lite"/>
    </source>
</evidence>
<dbReference type="PANTHER" id="PTHR30543:SF21">
    <property type="entry name" value="NAD(P)H-DEPENDENT FMN REDUCTASE LOT6"/>
    <property type="match status" value="1"/>
</dbReference>
<accession>A0A2A7MQR3</accession>
<evidence type="ECO:0000313" key="3">
    <source>
        <dbReference type="EMBL" id="GFG53711.1"/>
    </source>
</evidence>
<reference evidence="3 6" key="2">
    <citation type="journal article" date="2019" name="Emerg. Microbes Infect.">
        <title>Comprehensive subspecies identification of 175 nontuberculous mycobacteria species based on 7547 genomic profiles.</title>
        <authorList>
            <person name="Matsumoto Y."/>
            <person name="Kinjo T."/>
            <person name="Motooka D."/>
            <person name="Nabeya D."/>
            <person name="Jung N."/>
            <person name="Uechi K."/>
            <person name="Horii T."/>
            <person name="Iida T."/>
            <person name="Fujita J."/>
            <person name="Nakamura S."/>
        </authorList>
    </citation>
    <scope>NUCLEOTIDE SEQUENCE [LARGE SCALE GENOMIC DNA]</scope>
    <source>
        <strain evidence="3 6">JCM 6377</strain>
    </source>
</reference>
<evidence type="ECO:0000313" key="6">
    <source>
        <dbReference type="Proteomes" id="UP000465302"/>
    </source>
</evidence>
<dbReference type="InterPro" id="IPR050712">
    <property type="entry name" value="NAD(P)H-dep_reductase"/>
</dbReference>
<proteinExistence type="predicted"/>
<dbReference type="AlphaFoldDB" id="A0A2A7MQR3"/>
<reference evidence="3" key="3">
    <citation type="submission" date="2020-02" db="EMBL/GenBank/DDBJ databases">
        <authorList>
            <person name="Matsumoto Y."/>
            <person name="Motooka D."/>
            <person name="Nakamura S."/>
        </authorList>
    </citation>
    <scope>NUCLEOTIDE SEQUENCE</scope>
    <source>
        <strain evidence="3">JCM 6377</strain>
    </source>
</reference>
<evidence type="ECO:0000259" key="2">
    <source>
        <dbReference type="Pfam" id="PF03358"/>
    </source>
</evidence>
<dbReference type="OrthoDB" id="9812295at2"/>
<reference evidence="4 5" key="1">
    <citation type="submission" date="2017-10" db="EMBL/GenBank/DDBJ databases">
        <title>The new phylogeny of genus Mycobacterium.</title>
        <authorList>
            <person name="Tortoli E."/>
            <person name="Trovato A."/>
            <person name="Cirillo D.M."/>
        </authorList>
    </citation>
    <scope>NUCLEOTIDE SEQUENCE [LARGE SCALE GENOMIC DNA]</scope>
    <source>
        <strain evidence="4 5">CCUG37673</strain>
    </source>
</reference>
<dbReference type="Proteomes" id="UP000220914">
    <property type="component" value="Unassembled WGS sequence"/>
</dbReference>
<dbReference type="RefSeq" id="WP_097943321.1">
    <property type="nucleotide sequence ID" value="NZ_BLKS01000001.1"/>
</dbReference>
<dbReference type="Proteomes" id="UP000465302">
    <property type="component" value="Unassembled WGS sequence"/>
</dbReference>
<dbReference type="EMBL" id="BLKS01000001">
    <property type="protein sequence ID" value="GFG53711.1"/>
    <property type="molecule type" value="Genomic_DNA"/>
</dbReference>
<keyword evidence="5" id="KW-1185">Reference proteome</keyword>
<evidence type="ECO:0000313" key="4">
    <source>
        <dbReference type="EMBL" id="PEG34152.1"/>
    </source>
</evidence>
<feature type="domain" description="NADPH-dependent FMN reductase-like" evidence="2">
    <location>
        <begin position="2"/>
        <end position="142"/>
    </location>
</feature>
<name>A0A2A7MQR3_MYCAG</name>
<dbReference type="InterPro" id="IPR005025">
    <property type="entry name" value="FMN_Rdtase-like_dom"/>
</dbReference>
<protein>
    <submittedName>
        <fullName evidence="4">Nadph-dependent fmn reductase</fullName>
    </submittedName>
</protein>
<feature type="compositionally biased region" description="Basic and acidic residues" evidence="1">
    <location>
        <begin position="162"/>
        <end position="174"/>
    </location>
</feature>
<dbReference type="Pfam" id="PF03358">
    <property type="entry name" value="FMN_red"/>
    <property type="match status" value="1"/>
</dbReference>
<dbReference type="PANTHER" id="PTHR30543">
    <property type="entry name" value="CHROMATE REDUCTASE"/>
    <property type="match status" value="1"/>
</dbReference>
<comment type="caution">
    <text evidence="4">The sequence shown here is derived from an EMBL/GenBank/DDBJ whole genome shotgun (WGS) entry which is preliminary data.</text>
</comment>
<dbReference type="SUPFAM" id="SSF52218">
    <property type="entry name" value="Flavoproteins"/>
    <property type="match status" value="1"/>
</dbReference>
<dbReference type="GO" id="GO:0016491">
    <property type="term" value="F:oxidoreductase activity"/>
    <property type="evidence" value="ECO:0007669"/>
    <property type="project" value="InterPro"/>
</dbReference>